<evidence type="ECO:0000256" key="5">
    <source>
        <dbReference type="ARBA" id="ARBA00022764"/>
    </source>
</evidence>
<dbReference type="AlphaFoldDB" id="A0AAE6YZD2"/>
<gene>
    <name evidence="10" type="ORF">DWG24_11175</name>
</gene>
<comment type="similarity">
    <text evidence="2 7">Belongs to the CopC family.</text>
</comment>
<dbReference type="InterPro" id="IPR014756">
    <property type="entry name" value="Ig_E-set"/>
</dbReference>
<evidence type="ECO:0000313" key="10">
    <source>
        <dbReference type="EMBL" id="QIZ51286.1"/>
    </source>
</evidence>
<comment type="function">
    <text evidence="7">Involved in copper resistance.</text>
</comment>
<accession>A0AAE6YZD2</accession>
<dbReference type="GO" id="GO:0046688">
    <property type="term" value="P:response to copper ion"/>
    <property type="evidence" value="ECO:0007669"/>
    <property type="project" value="UniProtKB-UniRule"/>
</dbReference>
<evidence type="ECO:0000256" key="8">
    <source>
        <dbReference type="SAM" id="SignalP"/>
    </source>
</evidence>
<evidence type="ECO:0000256" key="6">
    <source>
        <dbReference type="ARBA" id="ARBA00023008"/>
    </source>
</evidence>
<dbReference type="Gene3D" id="2.60.40.1220">
    <property type="match status" value="1"/>
</dbReference>
<dbReference type="GO" id="GO:0042597">
    <property type="term" value="C:periplasmic space"/>
    <property type="evidence" value="ECO:0007669"/>
    <property type="project" value="UniProtKB-SubCell"/>
</dbReference>
<dbReference type="InterPro" id="IPR032694">
    <property type="entry name" value="CopC/D"/>
</dbReference>
<evidence type="ECO:0000256" key="1">
    <source>
        <dbReference type="ARBA" id="ARBA00004418"/>
    </source>
</evidence>
<feature type="domain" description="CopC" evidence="9">
    <location>
        <begin position="28"/>
        <end position="125"/>
    </location>
</feature>
<evidence type="ECO:0000256" key="2">
    <source>
        <dbReference type="ARBA" id="ARBA00010509"/>
    </source>
</evidence>
<feature type="chain" id="PRO_5042101131" description="Copper resistance protein C" evidence="8">
    <location>
        <begin position="28"/>
        <end position="126"/>
    </location>
</feature>
<dbReference type="RefSeq" id="WP_168362564.1">
    <property type="nucleotide sequence ID" value="NZ_CP033622.1"/>
</dbReference>
<reference evidence="10 11" key="1">
    <citation type="submission" date="2018-11" db="EMBL/GenBank/DDBJ databases">
        <title>Complete genome sequence of Dickeya zeae strain CE1 infecting Canna edulis Ker-Gawl. in China.</title>
        <authorList>
            <person name="Zhang J."/>
            <person name="Lin B."/>
            <person name="Shen H."/>
            <person name="Jiang S."/>
            <person name="Pu X."/>
            <person name="Sun D."/>
        </authorList>
    </citation>
    <scope>NUCLEOTIDE SEQUENCE [LARGE SCALE GENOMIC DNA]</scope>
    <source>
        <strain evidence="10 11">CE1</strain>
    </source>
</reference>
<dbReference type="PANTHER" id="PTHR34820">
    <property type="entry name" value="INNER MEMBRANE PROTEIN YEBZ"/>
    <property type="match status" value="1"/>
</dbReference>
<dbReference type="GO" id="GO:0006825">
    <property type="term" value="P:copper ion transport"/>
    <property type="evidence" value="ECO:0007669"/>
    <property type="project" value="InterPro"/>
</dbReference>
<protein>
    <recommendedName>
        <fullName evidence="7">Copper resistance protein C</fullName>
    </recommendedName>
</protein>
<keyword evidence="6 7" id="KW-0186">Copper</keyword>
<evidence type="ECO:0000313" key="11">
    <source>
        <dbReference type="Proteomes" id="UP000500801"/>
    </source>
</evidence>
<proteinExistence type="inferred from homology"/>
<evidence type="ECO:0000256" key="7">
    <source>
        <dbReference type="RuleBase" id="RU369037"/>
    </source>
</evidence>
<dbReference type="SUPFAM" id="SSF81296">
    <property type="entry name" value="E set domains"/>
    <property type="match status" value="1"/>
</dbReference>
<dbReference type="PANTHER" id="PTHR34820:SF4">
    <property type="entry name" value="INNER MEMBRANE PROTEIN YEBZ"/>
    <property type="match status" value="1"/>
</dbReference>
<dbReference type="GO" id="GO:0005507">
    <property type="term" value="F:copper ion binding"/>
    <property type="evidence" value="ECO:0007669"/>
    <property type="project" value="UniProtKB-UniRule"/>
</dbReference>
<dbReference type="GO" id="GO:0005886">
    <property type="term" value="C:plasma membrane"/>
    <property type="evidence" value="ECO:0007669"/>
    <property type="project" value="TreeGrafter"/>
</dbReference>
<name>A0AAE6YZD2_9GAMM</name>
<dbReference type="InterPro" id="IPR014755">
    <property type="entry name" value="Cu-Rt/internalin_Ig-like"/>
</dbReference>
<dbReference type="Proteomes" id="UP000500801">
    <property type="component" value="Chromosome"/>
</dbReference>
<sequence>MLKRIFFPVMNAVLFVGSLFISQAALAHAHLKSQIPEADQAIAAQTAPSSLTLLFSEDIEPAFSGVELTLAGQAVSVGKATVENGHHNVMVVPIEKPLASGSYQVSWHVLSVDGHKTQGNYCFDVK</sequence>
<organism evidence="10 11">
    <name type="scientific">Dickeya zeae</name>
    <dbReference type="NCBI Taxonomy" id="204042"/>
    <lineage>
        <taxon>Bacteria</taxon>
        <taxon>Pseudomonadati</taxon>
        <taxon>Pseudomonadota</taxon>
        <taxon>Gammaproteobacteria</taxon>
        <taxon>Enterobacterales</taxon>
        <taxon>Pectobacteriaceae</taxon>
        <taxon>Dickeya</taxon>
    </lineage>
</organism>
<evidence type="ECO:0000256" key="3">
    <source>
        <dbReference type="ARBA" id="ARBA00022723"/>
    </source>
</evidence>
<evidence type="ECO:0000259" key="9">
    <source>
        <dbReference type="Pfam" id="PF04234"/>
    </source>
</evidence>
<evidence type="ECO:0000256" key="4">
    <source>
        <dbReference type="ARBA" id="ARBA00022729"/>
    </source>
</evidence>
<keyword evidence="5 7" id="KW-0574">Periplasm</keyword>
<dbReference type="InterPro" id="IPR047685">
    <property type="entry name" value="CopC-like"/>
</dbReference>
<dbReference type="InterPro" id="IPR007348">
    <property type="entry name" value="CopC_dom"/>
</dbReference>
<keyword evidence="4 7" id="KW-0732">Signal</keyword>
<feature type="signal peptide" evidence="8">
    <location>
        <begin position="1"/>
        <end position="27"/>
    </location>
</feature>
<dbReference type="NCBIfam" id="NF033814">
    <property type="entry name" value="copper_CopC"/>
    <property type="match status" value="1"/>
</dbReference>
<keyword evidence="3 7" id="KW-0479">Metal-binding</keyword>
<comment type="subcellular location">
    <subcellularLocation>
        <location evidence="1 7">Periplasm</location>
    </subcellularLocation>
</comment>
<dbReference type="EMBL" id="CP033622">
    <property type="protein sequence ID" value="QIZ51286.1"/>
    <property type="molecule type" value="Genomic_DNA"/>
</dbReference>
<dbReference type="Pfam" id="PF04234">
    <property type="entry name" value="CopC"/>
    <property type="match status" value="1"/>
</dbReference>